<feature type="transmembrane region" description="Helical" evidence="2">
    <location>
        <begin position="22"/>
        <end position="46"/>
    </location>
</feature>
<evidence type="ECO:0000256" key="1">
    <source>
        <dbReference type="SAM" id="MobiDB-lite"/>
    </source>
</evidence>
<dbReference type="RefSeq" id="WP_059052930.1">
    <property type="nucleotide sequence ID" value="NZ_LOJF01000001.1"/>
</dbReference>
<dbReference type="AlphaFoldDB" id="A0A100YWM8"/>
<organism evidence="4 5">
    <name type="scientific">Tractidigestivibacter scatoligenes</name>
    <name type="common">Olsenella scatoligenes</name>
    <dbReference type="NCBI Taxonomy" id="1299998"/>
    <lineage>
        <taxon>Bacteria</taxon>
        <taxon>Bacillati</taxon>
        <taxon>Actinomycetota</taxon>
        <taxon>Coriobacteriia</taxon>
        <taxon>Coriobacteriales</taxon>
        <taxon>Atopobiaceae</taxon>
        <taxon>Tractidigestivibacter</taxon>
    </lineage>
</organism>
<comment type="caution">
    <text evidence="4">The sequence shown here is derived from an EMBL/GenBank/DDBJ whole genome shotgun (WGS) entry which is preliminary data.</text>
</comment>
<proteinExistence type="predicted"/>
<feature type="region of interest" description="Disordered" evidence="1">
    <location>
        <begin position="157"/>
        <end position="196"/>
    </location>
</feature>
<keyword evidence="2" id="KW-0472">Membrane</keyword>
<name>A0A100YWM8_TRASO</name>
<dbReference type="Pfam" id="PF13240">
    <property type="entry name" value="Zn_Ribbon_1"/>
    <property type="match status" value="1"/>
</dbReference>
<keyword evidence="2" id="KW-1133">Transmembrane helix</keyword>
<dbReference type="STRING" id="1299998.AUL39_01595"/>
<feature type="transmembrane region" description="Helical" evidence="2">
    <location>
        <begin position="80"/>
        <end position="102"/>
    </location>
</feature>
<evidence type="ECO:0000313" key="5">
    <source>
        <dbReference type="Proteomes" id="UP000054078"/>
    </source>
</evidence>
<dbReference type="Pfam" id="PF14110">
    <property type="entry name" value="DUF4282"/>
    <property type="match status" value="1"/>
</dbReference>
<dbReference type="InterPro" id="IPR025557">
    <property type="entry name" value="DUF4282"/>
</dbReference>
<feature type="transmembrane region" description="Helical" evidence="2">
    <location>
        <begin position="108"/>
        <end position="128"/>
    </location>
</feature>
<sequence length="229" mass="24397">MYGYGYGYNDYGFGSPRMGLEAAGGIFATLLVIGFIAAIVLAVVVYRTYASDGNDQPFSVKDKSTWGPFLRFDKLVIDKILRALYIFCAIFTAFFFLALVLASIADGIVAFLMTLIMCAILCLIVELLERVSFESIMLSVIIARNTNDIKGMLSNRSNSQLPPASAAPEAPVPPAPAESAQPAPEPPAPTAQPTPETVVAPAAGHFCPECGAPVQPGSHFCPECGKKLD</sequence>
<dbReference type="OrthoDB" id="3192956at2"/>
<protein>
    <recommendedName>
        <fullName evidence="3">Zinc-ribbon domain-containing protein</fullName>
    </recommendedName>
</protein>
<evidence type="ECO:0000256" key="2">
    <source>
        <dbReference type="SAM" id="Phobius"/>
    </source>
</evidence>
<gene>
    <name evidence="4" type="ORF">AUL39_01595</name>
</gene>
<reference evidence="4 5" key="1">
    <citation type="submission" date="2015-12" db="EMBL/GenBank/DDBJ databases">
        <title>Draft Genome Sequence of Olsenella scatoligenes SK9K4T; a Producer of 3-Methylindole- (skatole) and 4-Methylphenol- (p-cresol) Isolated from Pig Feces.</title>
        <authorList>
            <person name="Li X."/>
            <person name="Borg B."/>
            <person name="Canibe N."/>
        </authorList>
    </citation>
    <scope>NUCLEOTIDE SEQUENCE [LARGE SCALE GENOMIC DNA]</scope>
    <source>
        <strain evidence="4 5">SK9K4</strain>
    </source>
</reference>
<keyword evidence="2" id="KW-0812">Transmembrane</keyword>
<keyword evidence="5" id="KW-1185">Reference proteome</keyword>
<evidence type="ECO:0000313" key="4">
    <source>
        <dbReference type="EMBL" id="KUH59056.1"/>
    </source>
</evidence>
<evidence type="ECO:0000259" key="3">
    <source>
        <dbReference type="Pfam" id="PF13240"/>
    </source>
</evidence>
<feature type="compositionally biased region" description="Pro residues" evidence="1">
    <location>
        <begin position="183"/>
        <end position="192"/>
    </location>
</feature>
<accession>A0A100YWM8</accession>
<dbReference type="EMBL" id="LOJF01000001">
    <property type="protein sequence ID" value="KUH59056.1"/>
    <property type="molecule type" value="Genomic_DNA"/>
</dbReference>
<dbReference type="Proteomes" id="UP000054078">
    <property type="component" value="Unassembled WGS sequence"/>
</dbReference>
<feature type="domain" description="Zinc-ribbon" evidence="3">
    <location>
        <begin position="206"/>
        <end position="228"/>
    </location>
</feature>
<dbReference type="InterPro" id="IPR026870">
    <property type="entry name" value="Zinc_ribbon_dom"/>
</dbReference>